<evidence type="ECO:0000256" key="2">
    <source>
        <dbReference type="ARBA" id="ARBA00022618"/>
    </source>
</evidence>
<dbReference type="PANTHER" id="PTHR10177">
    <property type="entry name" value="CYCLINS"/>
    <property type="match status" value="1"/>
</dbReference>
<name>A0AAD8JJ44_9APIA</name>
<reference evidence="8" key="1">
    <citation type="submission" date="2023-02" db="EMBL/GenBank/DDBJ databases">
        <title>Genome of toxic invasive species Heracleum sosnowskyi carries increased number of genes despite the absence of recent whole-genome duplications.</title>
        <authorList>
            <person name="Schelkunov M."/>
            <person name="Shtratnikova V."/>
            <person name="Makarenko M."/>
            <person name="Klepikova A."/>
            <person name="Omelchenko D."/>
            <person name="Novikova G."/>
            <person name="Obukhova E."/>
            <person name="Bogdanov V."/>
            <person name="Penin A."/>
            <person name="Logacheva M."/>
        </authorList>
    </citation>
    <scope>NUCLEOTIDE SEQUENCE</scope>
    <source>
        <strain evidence="8">Hsosn_3</strain>
        <tissue evidence="8">Leaf</tissue>
    </source>
</reference>
<evidence type="ECO:0000256" key="5">
    <source>
        <dbReference type="RuleBase" id="RU000383"/>
    </source>
</evidence>
<keyword evidence="3 5" id="KW-0195">Cyclin</keyword>
<dbReference type="SMART" id="SM01332">
    <property type="entry name" value="Cyclin_C"/>
    <property type="match status" value="1"/>
</dbReference>
<feature type="domain" description="Cyclin C-terminal" evidence="7">
    <location>
        <begin position="123"/>
        <end position="259"/>
    </location>
</feature>
<comment type="similarity">
    <text evidence="1">Belongs to the cyclin family. Cyclin D subfamily.</text>
</comment>
<evidence type="ECO:0000313" key="9">
    <source>
        <dbReference type="Proteomes" id="UP001237642"/>
    </source>
</evidence>
<comment type="caution">
    <text evidence="8">The sequence shown here is derived from an EMBL/GenBank/DDBJ whole genome shotgun (WGS) entry which is preliminary data.</text>
</comment>
<keyword evidence="9" id="KW-1185">Reference proteome</keyword>
<proteinExistence type="inferred from homology"/>
<dbReference type="InterPro" id="IPR004367">
    <property type="entry name" value="Cyclin_C-dom"/>
</dbReference>
<evidence type="ECO:0000256" key="3">
    <source>
        <dbReference type="ARBA" id="ARBA00023127"/>
    </source>
</evidence>
<dbReference type="Pfam" id="PF02984">
    <property type="entry name" value="Cyclin_C"/>
    <property type="match status" value="1"/>
</dbReference>
<keyword evidence="2" id="KW-0132">Cell division</keyword>
<feature type="domain" description="Cyclin-like" evidence="6">
    <location>
        <begin position="28"/>
        <end position="114"/>
    </location>
</feature>
<dbReference type="CDD" id="cd20544">
    <property type="entry name" value="CYCLIN_AtCycD-like_rpt2"/>
    <property type="match status" value="1"/>
</dbReference>
<dbReference type="SMART" id="SM00385">
    <property type="entry name" value="CYCLIN"/>
    <property type="match status" value="1"/>
</dbReference>
<dbReference type="InterPro" id="IPR036915">
    <property type="entry name" value="Cyclin-like_sf"/>
</dbReference>
<dbReference type="FunFam" id="1.10.472.10:FF:000040">
    <property type="entry name" value="D6-type cyclin"/>
    <property type="match status" value="1"/>
</dbReference>
<dbReference type="Gene3D" id="1.10.472.10">
    <property type="entry name" value="Cyclin-like"/>
    <property type="match status" value="2"/>
</dbReference>
<dbReference type="GO" id="GO:0051301">
    <property type="term" value="P:cell division"/>
    <property type="evidence" value="ECO:0007669"/>
    <property type="project" value="UniProtKB-KW"/>
</dbReference>
<sequence length="292" mass="33065">MESQLQISQPNNTCISVTNNNNRRETISFILQLSHNFDPMLSYLAIDYLHRFISTQPILTLDGKPWMLRLVAVSCVSLALKMRKTEFSLDCIQHEGGLMFDKKSVRRMELLILGGLNWQMRTLTPFSFLSFFLSFFQLKDPPLTEALQARATQIIFDSQHETKILEFRPSIVAASALLSASHELFPLQFSSYRDSISTCAYVNKADLSKCNDVMEEMATESYESMLDIVSSSNTNTAVNVLDRDWSSSSSDCSTALVSNTTMDTEAGGDFKRQKISFGSDETFQLSHIQQYF</sequence>
<protein>
    <submittedName>
        <fullName evidence="8">Cyclin-D6-1 like</fullName>
    </submittedName>
</protein>
<organism evidence="8 9">
    <name type="scientific">Heracleum sosnowskyi</name>
    <dbReference type="NCBI Taxonomy" id="360622"/>
    <lineage>
        <taxon>Eukaryota</taxon>
        <taxon>Viridiplantae</taxon>
        <taxon>Streptophyta</taxon>
        <taxon>Embryophyta</taxon>
        <taxon>Tracheophyta</taxon>
        <taxon>Spermatophyta</taxon>
        <taxon>Magnoliopsida</taxon>
        <taxon>eudicotyledons</taxon>
        <taxon>Gunneridae</taxon>
        <taxon>Pentapetalae</taxon>
        <taxon>asterids</taxon>
        <taxon>campanulids</taxon>
        <taxon>Apiales</taxon>
        <taxon>Apiaceae</taxon>
        <taxon>Apioideae</taxon>
        <taxon>apioid superclade</taxon>
        <taxon>Tordylieae</taxon>
        <taxon>Tordyliinae</taxon>
        <taxon>Heracleum</taxon>
    </lineage>
</organism>
<dbReference type="InterPro" id="IPR006671">
    <property type="entry name" value="Cyclin_N"/>
</dbReference>
<dbReference type="EMBL" id="JAUIZM010000001">
    <property type="protein sequence ID" value="KAK1405397.1"/>
    <property type="molecule type" value="Genomic_DNA"/>
</dbReference>
<reference evidence="8" key="2">
    <citation type="submission" date="2023-05" db="EMBL/GenBank/DDBJ databases">
        <authorList>
            <person name="Schelkunov M.I."/>
        </authorList>
    </citation>
    <scope>NUCLEOTIDE SEQUENCE</scope>
    <source>
        <strain evidence="8">Hsosn_3</strain>
        <tissue evidence="8">Leaf</tissue>
    </source>
</reference>
<dbReference type="Pfam" id="PF00134">
    <property type="entry name" value="Cyclin_N"/>
    <property type="match status" value="1"/>
</dbReference>
<dbReference type="AlphaFoldDB" id="A0AAD8JJ44"/>
<evidence type="ECO:0000256" key="4">
    <source>
        <dbReference type="ARBA" id="ARBA00023306"/>
    </source>
</evidence>
<accession>A0AAD8JJ44</accession>
<gene>
    <name evidence="8" type="ORF">POM88_005002</name>
</gene>
<dbReference type="SUPFAM" id="SSF47954">
    <property type="entry name" value="Cyclin-like"/>
    <property type="match status" value="2"/>
</dbReference>
<evidence type="ECO:0000259" key="7">
    <source>
        <dbReference type="SMART" id="SM01332"/>
    </source>
</evidence>
<evidence type="ECO:0000256" key="1">
    <source>
        <dbReference type="ARBA" id="ARBA00009065"/>
    </source>
</evidence>
<keyword evidence="4" id="KW-0131">Cell cycle</keyword>
<evidence type="ECO:0000259" key="6">
    <source>
        <dbReference type="SMART" id="SM00385"/>
    </source>
</evidence>
<dbReference type="InterPro" id="IPR013763">
    <property type="entry name" value="Cyclin-like_dom"/>
</dbReference>
<dbReference type="Proteomes" id="UP001237642">
    <property type="component" value="Unassembled WGS sequence"/>
</dbReference>
<dbReference type="InterPro" id="IPR039361">
    <property type="entry name" value="Cyclin"/>
</dbReference>
<evidence type="ECO:0000313" key="8">
    <source>
        <dbReference type="EMBL" id="KAK1405397.1"/>
    </source>
</evidence>